<evidence type="ECO:0000313" key="4">
    <source>
        <dbReference type="EMBL" id="GIJ69689.1"/>
    </source>
</evidence>
<dbReference type="EMBL" id="BOPH01000068">
    <property type="protein sequence ID" value="GIJ69689.1"/>
    <property type="molecule type" value="Genomic_DNA"/>
</dbReference>
<dbReference type="InterPro" id="IPR037923">
    <property type="entry name" value="HTH-like"/>
</dbReference>
<accession>A0A8J3ZTN8</accession>
<evidence type="ECO:0000256" key="1">
    <source>
        <dbReference type="ARBA" id="ARBA00023125"/>
    </source>
</evidence>
<name>A0A8J3ZTN8_9ACTN</name>
<dbReference type="Pfam" id="PF07883">
    <property type="entry name" value="Cupin_2"/>
    <property type="match status" value="1"/>
</dbReference>
<gene>
    <name evidence="4" type="ORF">Voc01_046060</name>
</gene>
<keyword evidence="5" id="KW-1185">Reference proteome</keyword>
<feature type="compositionally biased region" description="Basic and acidic residues" evidence="2">
    <location>
        <begin position="113"/>
        <end position="124"/>
    </location>
</feature>
<dbReference type="Gene3D" id="2.60.120.10">
    <property type="entry name" value="Jelly Rolls"/>
    <property type="match status" value="1"/>
</dbReference>
<dbReference type="AlphaFoldDB" id="A0A8J3ZTN8"/>
<dbReference type="GO" id="GO:0003677">
    <property type="term" value="F:DNA binding"/>
    <property type="evidence" value="ECO:0007669"/>
    <property type="project" value="UniProtKB-KW"/>
</dbReference>
<sequence length="132" mass="14431">MPVFPPGRWINPSDRPGWCAVAGAGRFAVPVHGGRFERHHHDDDEIWFISAGKARILVDGGERYVQAGDIVLTRAGDTHDVVEVYEALHGFFVETGLPAGGRVGHLYRDPADAAGHDVPRRPVPEDFPCASR</sequence>
<dbReference type="InterPro" id="IPR013096">
    <property type="entry name" value="Cupin_2"/>
</dbReference>
<feature type="region of interest" description="Disordered" evidence="2">
    <location>
        <begin position="113"/>
        <end position="132"/>
    </location>
</feature>
<proteinExistence type="predicted"/>
<protein>
    <recommendedName>
        <fullName evidence="3">Cupin type-2 domain-containing protein</fullName>
    </recommendedName>
</protein>
<evidence type="ECO:0000313" key="5">
    <source>
        <dbReference type="Proteomes" id="UP000635606"/>
    </source>
</evidence>
<dbReference type="Proteomes" id="UP000635606">
    <property type="component" value="Unassembled WGS sequence"/>
</dbReference>
<dbReference type="SUPFAM" id="SSF51215">
    <property type="entry name" value="Regulatory protein AraC"/>
    <property type="match status" value="1"/>
</dbReference>
<dbReference type="InterPro" id="IPR014710">
    <property type="entry name" value="RmlC-like_jellyroll"/>
</dbReference>
<feature type="domain" description="Cupin type-2" evidence="3">
    <location>
        <begin position="28"/>
        <end position="82"/>
    </location>
</feature>
<organism evidence="4 5">
    <name type="scientific">Virgisporangium ochraceum</name>
    <dbReference type="NCBI Taxonomy" id="65505"/>
    <lineage>
        <taxon>Bacteria</taxon>
        <taxon>Bacillati</taxon>
        <taxon>Actinomycetota</taxon>
        <taxon>Actinomycetes</taxon>
        <taxon>Micromonosporales</taxon>
        <taxon>Micromonosporaceae</taxon>
        <taxon>Virgisporangium</taxon>
    </lineage>
</organism>
<evidence type="ECO:0000256" key="2">
    <source>
        <dbReference type="SAM" id="MobiDB-lite"/>
    </source>
</evidence>
<reference evidence="4" key="1">
    <citation type="submission" date="2021-01" db="EMBL/GenBank/DDBJ databases">
        <title>Whole genome shotgun sequence of Virgisporangium ochraceum NBRC 16418.</title>
        <authorList>
            <person name="Komaki H."/>
            <person name="Tamura T."/>
        </authorList>
    </citation>
    <scope>NUCLEOTIDE SEQUENCE</scope>
    <source>
        <strain evidence="4">NBRC 16418</strain>
    </source>
</reference>
<keyword evidence="1" id="KW-0238">DNA-binding</keyword>
<comment type="caution">
    <text evidence="4">The sequence shown here is derived from an EMBL/GenBank/DDBJ whole genome shotgun (WGS) entry which is preliminary data.</text>
</comment>
<evidence type="ECO:0000259" key="3">
    <source>
        <dbReference type="Pfam" id="PF07883"/>
    </source>
</evidence>